<dbReference type="PROSITE" id="PS50016">
    <property type="entry name" value="ZF_PHD_2"/>
    <property type="match status" value="1"/>
</dbReference>
<dbReference type="CDD" id="cd15489">
    <property type="entry name" value="PHD_SF"/>
    <property type="match status" value="1"/>
</dbReference>
<organism evidence="8">
    <name type="scientific">Lygus hesperus</name>
    <name type="common">Western plant bug</name>
    <dbReference type="NCBI Taxonomy" id="30085"/>
    <lineage>
        <taxon>Eukaryota</taxon>
        <taxon>Metazoa</taxon>
        <taxon>Ecdysozoa</taxon>
        <taxon>Arthropoda</taxon>
        <taxon>Hexapoda</taxon>
        <taxon>Insecta</taxon>
        <taxon>Pterygota</taxon>
        <taxon>Neoptera</taxon>
        <taxon>Paraneoptera</taxon>
        <taxon>Hemiptera</taxon>
        <taxon>Heteroptera</taxon>
        <taxon>Panheteroptera</taxon>
        <taxon>Cimicomorpha</taxon>
        <taxon>Miridae</taxon>
        <taxon>Mirini</taxon>
        <taxon>Lygus</taxon>
    </lineage>
</organism>
<evidence type="ECO:0000256" key="5">
    <source>
        <dbReference type="SAM" id="Coils"/>
    </source>
</evidence>
<dbReference type="AlphaFoldDB" id="A0A146KWE8"/>
<feature type="region of interest" description="Disordered" evidence="6">
    <location>
        <begin position="263"/>
        <end position="298"/>
    </location>
</feature>
<proteinExistence type="predicted"/>
<dbReference type="SMART" id="SM00249">
    <property type="entry name" value="PHD"/>
    <property type="match status" value="1"/>
</dbReference>
<feature type="compositionally biased region" description="Polar residues" evidence="6">
    <location>
        <begin position="279"/>
        <end position="291"/>
    </location>
</feature>
<feature type="domain" description="PHD-type" evidence="7">
    <location>
        <begin position="14"/>
        <end position="74"/>
    </location>
</feature>
<dbReference type="Gene3D" id="3.30.40.10">
    <property type="entry name" value="Zinc/RING finger domain, C3HC4 (zinc finger)"/>
    <property type="match status" value="1"/>
</dbReference>
<feature type="coiled-coil region" evidence="5">
    <location>
        <begin position="140"/>
        <end position="174"/>
    </location>
</feature>
<evidence type="ECO:0000256" key="3">
    <source>
        <dbReference type="ARBA" id="ARBA00022833"/>
    </source>
</evidence>
<dbReference type="PROSITE" id="PS01359">
    <property type="entry name" value="ZF_PHD_1"/>
    <property type="match status" value="1"/>
</dbReference>
<evidence type="ECO:0000256" key="6">
    <source>
        <dbReference type="SAM" id="MobiDB-lite"/>
    </source>
</evidence>
<dbReference type="EMBL" id="GDHC01018460">
    <property type="protein sequence ID" value="JAQ00169.1"/>
    <property type="molecule type" value="Transcribed_RNA"/>
</dbReference>
<dbReference type="SUPFAM" id="SSF57903">
    <property type="entry name" value="FYVE/PHD zinc finger"/>
    <property type="match status" value="1"/>
</dbReference>
<evidence type="ECO:0000256" key="4">
    <source>
        <dbReference type="PROSITE-ProRule" id="PRU00146"/>
    </source>
</evidence>
<evidence type="ECO:0000256" key="2">
    <source>
        <dbReference type="ARBA" id="ARBA00022771"/>
    </source>
</evidence>
<reference evidence="8" key="1">
    <citation type="journal article" date="2016" name="Gigascience">
        <title>De novo construction of an expanded transcriptome assembly for the western tarnished plant bug, Lygus hesperus.</title>
        <authorList>
            <person name="Tassone E.E."/>
            <person name="Geib S.M."/>
            <person name="Hall B."/>
            <person name="Fabrick J.A."/>
            <person name="Brent C.S."/>
            <person name="Hull J.J."/>
        </authorList>
    </citation>
    <scope>NUCLEOTIDE SEQUENCE</scope>
</reference>
<dbReference type="InterPro" id="IPR001965">
    <property type="entry name" value="Znf_PHD"/>
</dbReference>
<keyword evidence="1" id="KW-0479">Metal-binding</keyword>
<name>A0A146KWE8_LYGHE</name>
<evidence type="ECO:0000313" key="8">
    <source>
        <dbReference type="EMBL" id="JAQ00169.1"/>
    </source>
</evidence>
<dbReference type="InterPro" id="IPR019786">
    <property type="entry name" value="Zinc_finger_PHD-type_CS"/>
</dbReference>
<dbReference type="InterPro" id="IPR011011">
    <property type="entry name" value="Znf_FYVE_PHD"/>
</dbReference>
<gene>
    <name evidence="8" type="ORF">g.41780</name>
</gene>
<feature type="region of interest" description="Disordered" evidence="6">
    <location>
        <begin position="185"/>
        <end position="213"/>
    </location>
</feature>
<keyword evidence="2 4" id="KW-0863">Zinc-finger</keyword>
<evidence type="ECO:0000256" key="1">
    <source>
        <dbReference type="ARBA" id="ARBA00022723"/>
    </source>
</evidence>
<dbReference type="InterPro" id="IPR019787">
    <property type="entry name" value="Znf_PHD-finger"/>
</dbReference>
<keyword evidence="5" id="KW-0175">Coiled coil</keyword>
<evidence type="ECO:0000259" key="7">
    <source>
        <dbReference type="PROSITE" id="PS50016"/>
    </source>
</evidence>
<sequence>MTAGRCDNNPITKPARCEICDKVIKGTRSDNLINCSNTKCSSALHSACMNEKIVKDNTMTDSNVTWTCNKCNTNLSDSSTQPQEEQSNVGDILPKTLSFDILSETELLGMDTHQLIIALYKQQSDMLNVLKLLFLKTDECTSVLNENDRLKVRINALETKIENVCSTLTELDRNKSPIYGEMVKLQRSTEQPDNVDNNKSTTPESISNPNRNARLPSIAKLPAVPNAGAVPKKTQQNNISKRIVGNDPKLVTDSDTLAIGQVPPQSWSSVVQDARPAQLKSQTGRPGSGSANIRPPRPKRIKNVISGKNLAKNSLSVVAKKKSIFVTRLSPATTANDLVDFLVNLKLPFLKCTKLKTNYDSYSSFHVQVLETDFTKIFSGDVWPQGILVSEYHGPLKDDRIFEPLDQYLSS</sequence>
<protein>
    <recommendedName>
        <fullName evidence="7">PHD-type domain-containing protein</fullName>
    </recommendedName>
</protein>
<accession>A0A146KWE8</accession>
<dbReference type="InterPro" id="IPR013083">
    <property type="entry name" value="Znf_RING/FYVE/PHD"/>
</dbReference>
<keyword evidence="3" id="KW-0862">Zinc</keyword>
<dbReference type="GO" id="GO:0008270">
    <property type="term" value="F:zinc ion binding"/>
    <property type="evidence" value="ECO:0007669"/>
    <property type="project" value="UniProtKB-KW"/>
</dbReference>
<feature type="compositionally biased region" description="Polar residues" evidence="6">
    <location>
        <begin position="186"/>
        <end position="211"/>
    </location>
</feature>